<gene>
    <name evidence="3" type="ORF">VP01_362g3</name>
</gene>
<keyword evidence="4" id="KW-1185">Reference proteome</keyword>
<dbReference type="VEuPathDB" id="FungiDB:VP01_362g3"/>
<feature type="compositionally biased region" description="Polar residues" evidence="1">
    <location>
        <begin position="280"/>
        <end position="290"/>
    </location>
</feature>
<evidence type="ECO:0000313" key="4">
    <source>
        <dbReference type="Proteomes" id="UP000037035"/>
    </source>
</evidence>
<protein>
    <submittedName>
        <fullName evidence="3">Uncharacterized protein</fullName>
    </submittedName>
</protein>
<accession>A0A0L6UUP9</accession>
<keyword evidence="2" id="KW-1133">Transmembrane helix</keyword>
<evidence type="ECO:0000313" key="3">
    <source>
        <dbReference type="EMBL" id="KNZ52261.1"/>
    </source>
</evidence>
<organism evidence="3 4">
    <name type="scientific">Puccinia sorghi</name>
    <dbReference type="NCBI Taxonomy" id="27349"/>
    <lineage>
        <taxon>Eukaryota</taxon>
        <taxon>Fungi</taxon>
        <taxon>Dikarya</taxon>
        <taxon>Basidiomycota</taxon>
        <taxon>Pucciniomycotina</taxon>
        <taxon>Pucciniomycetes</taxon>
        <taxon>Pucciniales</taxon>
        <taxon>Pucciniaceae</taxon>
        <taxon>Puccinia</taxon>
    </lineage>
</organism>
<evidence type="ECO:0000256" key="1">
    <source>
        <dbReference type="SAM" id="MobiDB-lite"/>
    </source>
</evidence>
<comment type="caution">
    <text evidence="3">The sequence shown here is derived from an EMBL/GenBank/DDBJ whole genome shotgun (WGS) entry which is preliminary data.</text>
</comment>
<keyword evidence="2" id="KW-0812">Transmembrane</keyword>
<proteinExistence type="predicted"/>
<evidence type="ECO:0000256" key="2">
    <source>
        <dbReference type="SAM" id="Phobius"/>
    </source>
</evidence>
<name>A0A0L6UUP9_9BASI</name>
<dbReference type="EMBL" id="LAVV01008646">
    <property type="protein sequence ID" value="KNZ52261.1"/>
    <property type="molecule type" value="Genomic_DNA"/>
</dbReference>
<keyword evidence="2" id="KW-0472">Membrane</keyword>
<reference evidence="3 4" key="1">
    <citation type="submission" date="2015-08" db="EMBL/GenBank/DDBJ databases">
        <title>Next Generation Sequencing and Analysis of the Genome of Puccinia sorghi L Schw, the Causal Agent of Maize Common Rust.</title>
        <authorList>
            <person name="Rochi L."/>
            <person name="Burguener G."/>
            <person name="Darino M."/>
            <person name="Turjanski A."/>
            <person name="Kreff E."/>
            <person name="Dieguez M.J."/>
            <person name="Sacco F."/>
        </authorList>
    </citation>
    <scope>NUCLEOTIDE SEQUENCE [LARGE SCALE GENOMIC DNA]</scope>
    <source>
        <strain evidence="3 4">RO10H11247</strain>
    </source>
</reference>
<sequence length="366" mass="42487">MSQKLPTFYSRNPGAFSPPISGKYVCLSTVNAHQISQKMTCHRASPAKKITKPYILMYHQYDAVFKFKAIIVKWGGCCMNESWLDQVAMPSLFPKKNDFSLRNEFEIPHKISNKIELFFCILFFSFLFFITIHVSWRSRHLELIKSTYHKCQVRTFKWSNLRLKKRGMPELMSLKIYFVSPLFNSTESVFAFENWMKYLRRLGLFFSLQVLHEALLGTSVPMVEWKLDKFDSMVVPVIDLMDARVLMVSKIFPHCGNPVIHQEIHQNTLLTQFTNNINTVSGSEDQTTPSHPRGNKGSRTNREGDPHISKTVISHRLDKTFLTPLGSHTPLFPELHIEISQMEKLPPHPLFFLQLKILCLMICKFP</sequence>
<dbReference type="AlphaFoldDB" id="A0A0L6UUP9"/>
<feature type="transmembrane region" description="Helical" evidence="2">
    <location>
        <begin position="117"/>
        <end position="136"/>
    </location>
</feature>
<feature type="region of interest" description="Disordered" evidence="1">
    <location>
        <begin position="280"/>
        <end position="309"/>
    </location>
</feature>
<dbReference type="Proteomes" id="UP000037035">
    <property type="component" value="Unassembled WGS sequence"/>
</dbReference>